<evidence type="ECO:0000256" key="1">
    <source>
        <dbReference type="SAM" id="Coils"/>
    </source>
</evidence>
<feature type="region of interest" description="Disordered" evidence="2">
    <location>
        <begin position="506"/>
        <end position="562"/>
    </location>
</feature>
<keyword evidence="1" id="KW-0175">Coiled coil</keyword>
<proteinExistence type="predicted"/>
<reference evidence="3" key="2">
    <citation type="submission" date="2022-10" db="EMBL/GenBank/DDBJ databases">
        <authorList>
            <consortium name="ENA_rothamsted_submissions"/>
            <consortium name="culmorum"/>
            <person name="King R."/>
        </authorList>
    </citation>
    <scope>NUCLEOTIDE SEQUENCE</scope>
</reference>
<protein>
    <submittedName>
        <fullName evidence="3">Uncharacterized protein</fullName>
    </submittedName>
</protein>
<evidence type="ECO:0000256" key="2">
    <source>
        <dbReference type="SAM" id="MobiDB-lite"/>
    </source>
</evidence>
<dbReference type="EMBL" id="OU895877">
    <property type="protein sequence ID" value="CAG9800527.1"/>
    <property type="molecule type" value="Genomic_DNA"/>
</dbReference>
<feature type="region of interest" description="Disordered" evidence="2">
    <location>
        <begin position="582"/>
        <end position="631"/>
    </location>
</feature>
<evidence type="ECO:0000313" key="4">
    <source>
        <dbReference type="Proteomes" id="UP001153620"/>
    </source>
</evidence>
<dbReference type="AlphaFoldDB" id="A0A9N9WLR9"/>
<organism evidence="3 4">
    <name type="scientific">Chironomus riparius</name>
    <dbReference type="NCBI Taxonomy" id="315576"/>
    <lineage>
        <taxon>Eukaryota</taxon>
        <taxon>Metazoa</taxon>
        <taxon>Ecdysozoa</taxon>
        <taxon>Arthropoda</taxon>
        <taxon>Hexapoda</taxon>
        <taxon>Insecta</taxon>
        <taxon>Pterygota</taxon>
        <taxon>Neoptera</taxon>
        <taxon>Endopterygota</taxon>
        <taxon>Diptera</taxon>
        <taxon>Nematocera</taxon>
        <taxon>Chironomoidea</taxon>
        <taxon>Chironomidae</taxon>
        <taxon>Chironominae</taxon>
        <taxon>Chironomus</taxon>
    </lineage>
</organism>
<feature type="compositionally biased region" description="Basic and acidic residues" evidence="2">
    <location>
        <begin position="619"/>
        <end position="631"/>
    </location>
</feature>
<name>A0A9N9WLR9_9DIPT</name>
<dbReference type="OrthoDB" id="8192658at2759"/>
<feature type="compositionally biased region" description="Basic residues" evidence="2">
    <location>
        <begin position="526"/>
        <end position="550"/>
    </location>
</feature>
<accession>A0A9N9WLR9</accession>
<feature type="compositionally biased region" description="Low complexity" evidence="2">
    <location>
        <begin position="12"/>
        <end position="26"/>
    </location>
</feature>
<keyword evidence="4" id="KW-1185">Reference proteome</keyword>
<gene>
    <name evidence="3" type="ORF">CHIRRI_LOCUS3469</name>
</gene>
<reference evidence="3" key="1">
    <citation type="submission" date="2022-01" db="EMBL/GenBank/DDBJ databases">
        <authorList>
            <person name="King R."/>
        </authorList>
    </citation>
    <scope>NUCLEOTIDE SEQUENCE</scope>
</reference>
<sequence>MKDQSPHKINNSYESPSSGSATSSSSAGDVTAHRFMNLDFNNGYALSSLILSNVSDYEMYNTSAEEGIFPNVPSTCPIAAPSYEPEYDYYNQYSTAPLVYSWMPIVPGFTQERADHLVKKVLPHPLNISNISTEGNSSIISDQNTKFANSLVLNNSDSRQYNILNNSSGMTFNHQLDDSCNAMDLNISCNIQNENNNQDLSFNGKFPMELTTTTTASSLNEESQLILKKNDKEIEKTASSPVMEDCVNIADEQDENQECINNADESENENEKLRNESFELLKQEDSTKMLFINENEKSPVMEYHDDSDDQEDPINSHDSINIKCDNTSETKIAINTSNNTIMPTLKDRDDFLLKKFQSSLSELRPPPSIATLPLSLSEMIAIYKRNLDKPKESFTPIQSNLMFIPSHPLNETKSMEWPEILDVKAHGIIYNRSTDCETIEFMTVKYVERFIKAETTSSYNHKVGPSSAKKKIEKLKLLTQSPSSRLSHLANRRKIFSSANLKSTSATTSHKSLASSKTLMVDKTKLYQKKKRTSAKKKTPGKRKTPRSAKRQNLQVMTKPETAASSKRALFISPMKTKNDISTLSRLNRELPTRGQLPKRTLFSPPQNAKRKRSPSPDVENKYGKSRRLDSPSKLLKSKSFSIAPASSSGSLDEHFRKTLYYRTQSEAVLNQSIVAGSSKSSSSTIGFRKPFLDTEKKKLLWTASSALQSKQINRDHEKFKEYMSTLCKLVKKVFTEFYNPTKSMSAQMTKFSNLMVFYVIQGRSFDEIYLMTKSKLEAQNPTKVSGYIGHDDYQKNHFIRKNSSLLLMSSSCSSFSLNENSDSLMDSTFDRSGSDTSINCSSKNSEKVLRENFSNNARDKSTKKLFSTSESNLNALKTSTPSSQVLKAKRQISF</sequence>
<feature type="compositionally biased region" description="Polar residues" evidence="2">
    <location>
        <begin position="506"/>
        <end position="518"/>
    </location>
</feature>
<feature type="coiled-coil region" evidence="1">
    <location>
        <begin position="249"/>
        <end position="283"/>
    </location>
</feature>
<dbReference type="Proteomes" id="UP001153620">
    <property type="component" value="Chromosome 1"/>
</dbReference>
<evidence type="ECO:0000313" key="3">
    <source>
        <dbReference type="EMBL" id="CAG9800527.1"/>
    </source>
</evidence>
<feature type="region of interest" description="Disordered" evidence="2">
    <location>
        <begin position="1"/>
        <end position="26"/>
    </location>
</feature>